<comment type="caution">
    <text evidence="1">The sequence shown here is derived from an EMBL/GenBank/DDBJ whole genome shotgun (WGS) entry which is preliminary data.</text>
</comment>
<organism evidence="1 2">
    <name type="scientific">Elysia crispata</name>
    <name type="common">lettuce slug</name>
    <dbReference type="NCBI Taxonomy" id="231223"/>
    <lineage>
        <taxon>Eukaryota</taxon>
        <taxon>Metazoa</taxon>
        <taxon>Spiralia</taxon>
        <taxon>Lophotrochozoa</taxon>
        <taxon>Mollusca</taxon>
        <taxon>Gastropoda</taxon>
        <taxon>Heterobranchia</taxon>
        <taxon>Euthyneura</taxon>
        <taxon>Panpulmonata</taxon>
        <taxon>Sacoglossa</taxon>
        <taxon>Placobranchoidea</taxon>
        <taxon>Plakobranchidae</taxon>
        <taxon>Elysia</taxon>
    </lineage>
</organism>
<keyword evidence="2" id="KW-1185">Reference proteome</keyword>
<gene>
    <name evidence="1" type="ORF">RRG08_021150</name>
</gene>
<dbReference type="EMBL" id="JAWDGP010004573">
    <property type="protein sequence ID" value="KAK3763328.1"/>
    <property type="molecule type" value="Genomic_DNA"/>
</dbReference>
<evidence type="ECO:0000313" key="2">
    <source>
        <dbReference type="Proteomes" id="UP001283361"/>
    </source>
</evidence>
<protein>
    <submittedName>
        <fullName evidence="1">Uncharacterized protein</fullName>
    </submittedName>
</protein>
<sequence length="411" mass="45484">MADPLLALANIGKSHRTRTGPPRAIKAIRQDVIKVNFDPDRAAAELVRLVPRARATASQVVFTPTVSAVDVKALEAESNREMRIIKDPMRSLFRSRSTPSRYSNLSLAASRKSSLLMSVSEKSSFDLIGETPNNDIHFQSKGSRTNRRKQEFPPHGFRYHSNGDERVSKPLSARSSCASSASFRVEEAASSLSQLISFRDRVVRSLPSLHTKRADKLGIHYSVGDLEKRLQEEKAPPGVFRALARVRSEPITESQDARISKFARAATAKGNDNMFRRTILRHINDMAQSGESVSRASLTRVTSTLSNARGSSEGRTLGRLTSLLIPESQDHGTAQGNKSQGDCLSAGNSSFNMRYGVPVKLMAQRKHVLDEQYYKELVETQKNNDQIDSFLMELKSTTEAPKAQTGLTPLF</sequence>
<proteinExistence type="predicted"/>
<dbReference type="Proteomes" id="UP001283361">
    <property type="component" value="Unassembled WGS sequence"/>
</dbReference>
<evidence type="ECO:0000313" key="1">
    <source>
        <dbReference type="EMBL" id="KAK3763328.1"/>
    </source>
</evidence>
<accession>A0AAE0Z5L6</accession>
<reference evidence="1" key="1">
    <citation type="journal article" date="2023" name="G3 (Bethesda)">
        <title>A reference genome for the long-term kleptoplast-retaining sea slug Elysia crispata morphotype clarki.</title>
        <authorList>
            <person name="Eastman K.E."/>
            <person name="Pendleton A.L."/>
            <person name="Shaikh M.A."/>
            <person name="Suttiyut T."/>
            <person name="Ogas R."/>
            <person name="Tomko P."/>
            <person name="Gavelis G."/>
            <person name="Widhalm J.R."/>
            <person name="Wisecaver J.H."/>
        </authorList>
    </citation>
    <scope>NUCLEOTIDE SEQUENCE</scope>
    <source>
        <strain evidence="1">ECLA1</strain>
    </source>
</reference>
<name>A0AAE0Z5L6_9GAST</name>
<dbReference type="AlphaFoldDB" id="A0AAE0Z5L6"/>